<name>A0AAU9FVE3_DROMD</name>
<dbReference type="AlphaFoldDB" id="A0AAU9FVE3"/>
<accession>A0AAU9FVE3</accession>
<proteinExistence type="predicted"/>
<evidence type="ECO:0000313" key="1">
    <source>
        <dbReference type="EMBL" id="BFG00100.1"/>
    </source>
</evidence>
<keyword evidence="2" id="KW-1185">Reference proteome</keyword>
<reference evidence="1 2" key="1">
    <citation type="submission" date="2024-02" db="EMBL/GenBank/DDBJ databases">
        <title>A chromosome-level genome assembly of Drosophila madeirensis, a fruit fly species endemic to Madeira island.</title>
        <authorList>
            <person name="Tomihara K."/>
            <person name="Llopart A."/>
            <person name="Yamamoto D."/>
        </authorList>
    </citation>
    <scope>NUCLEOTIDE SEQUENCE [LARGE SCALE GENOMIC DNA]</scope>
    <source>
        <strain evidence="1 2">RF1</strain>
    </source>
</reference>
<protein>
    <submittedName>
        <fullName evidence="1">Uncharacterized protein</fullName>
    </submittedName>
</protein>
<organism evidence="1 2">
    <name type="scientific">Drosophila madeirensis</name>
    <name type="common">Fruit fly</name>
    <dbReference type="NCBI Taxonomy" id="30013"/>
    <lineage>
        <taxon>Eukaryota</taxon>
        <taxon>Metazoa</taxon>
        <taxon>Ecdysozoa</taxon>
        <taxon>Arthropoda</taxon>
        <taxon>Hexapoda</taxon>
        <taxon>Insecta</taxon>
        <taxon>Pterygota</taxon>
        <taxon>Neoptera</taxon>
        <taxon>Endopterygota</taxon>
        <taxon>Diptera</taxon>
        <taxon>Brachycera</taxon>
        <taxon>Muscomorpha</taxon>
        <taxon>Ephydroidea</taxon>
        <taxon>Drosophilidae</taxon>
        <taxon>Drosophila</taxon>
        <taxon>Sophophora</taxon>
    </lineage>
</organism>
<evidence type="ECO:0000313" key="2">
    <source>
        <dbReference type="Proteomes" id="UP001500889"/>
    </source>
</evidence>
<dbReference type="EMBL" id="AP029266">
    <property type="protein sequence ID" value="BFG00100.1"/>
    <property type="molecule type" value="Genomic_DNA"/>
</dbReference>
<sequence length="121" mass="13212">MVAPSTPWLLLRPPDHATKVVSQNSPICSGLPWNSATIRATSGGLAVLSTSRISDRIGPKLPIDVVDLIQVSVLNHLFKLRFTCGSHNSRGIAQPLGILHRCEHGWGKINVLPLGIIYKYR</sequence>
<dbReference type="Proteomes" id="UP001500889">
    <property type="component" value="Chromosome A"/>
</dbReference>
<gene>
    <name evidence="1" type="ORF">DMAD_00175</name>
</gene>